<feature type="transmembrane region" description="Helical" evidence="1">
    <location>
        <begin position="118"/>
        <end position="142"/>
    </location>
</feature>
<gene>
    <name evidence="2" type="ORF">SteCoe_17024</name>
</gene>
<accession>A0A1R2BZY2</accession>
<keyword evidence="3" id="KW-1185">Reference proteome</keyword>
<evidence type="ECO:0000256" key="1">
    <source>
        <dbReference type="SAM" id="Phobius"/>
    </source>
</evidence>
<evidence type="ECO:0000313" key="3">
    <source>
        <dbReference type="Proteomes" id="UP000187209"/>
    </source>
</evidence>
<dbReference type="Proteomes" id="UP000187209">
    <property type="component" value="Unassembled WGS sequence"/>
</dbReference>
<feature type="transmembrane region" description="Helical" evidence="1">
    <location>
        <begin position="21"/>
        <end position="39"/>
    </location>
</feature>
<keyword evidence="1" id="KW-0812">Transmembrane</keyword>
<reference evidence="2 3" key="1">
    <citation type="submission" date="2016-11" db="EMBL/GenBank/DDBJ databases">
        <title>The macronuclear genome of Stentor coeruleus: a giant cell with tiny introns.</title>
        <authorList>
            <person name="Slabodnick M."/>
            <person name="Ruby J.G."/>
            <person name="Reiff S.B."/>
            <person name="Swart E.C."/>
            <person name="Gosai S."/>
            <person name="Prabakaran S."/>
            <person name="Witkowska E."/>
            <person name="Larue G.E."/>
            <person name="Fisher S."/>
            <person name="Freeman R.M."/>
            <person name="Gunawardena J."/>
            <person name="Chu W."/>
            <person name="Stover N.A."/>
            <person name="Gregory B.D."/>
            <person name="Nowacki M."/>
            <person name="Derisi J."/>
            <person name="Roy S.W."/>
            <person name="Marshall W.F."/>
            <person name="Sood P."/>
        </authorList>
    </citation>
    <scope>NUCLEOTIDE SEQUENCE [LARGE SCALE GENOMIC DNA]</scope>
    <source>
        <strain evidence="2">WM001</strain>
    </source>
</reference>
<feature type="transmembrane region" description="Helical" evidence="1">
    <location>
        <begin position="51"/>
        <end position="69"/>
    </location>
</feature>
<name>A0A1R2BZY2_9CILI</name>
<feature type="transmembrane region" description="Helical" evidence="1">
    <location>
        <begin position="81"/>
        <end position="106"/>
    </location>
</feature>
<dbReference type="AlphaFoldDB" id="A0A1R2BZY2"/>
<organism evidence="2 3">
    <name type="scientific">Stentor coeruleus</name>
    <dbReference type="NCBI Taxonomy" id="5963"/>
    <lineage>
        <taxon>Eukaryota</taxon>
        <taxon>Sar</taxon>
        <taxon>Alveolata</taxon>
        <taxon>Ciliophora</taxon>
        <taxon>Postciliodesmatophora</taxon>
        <taxon>Heterotrichea</taxon>
        <taxon>Heterotrichida</taxon>
        <taxon>Stentoridae</taxon>
        <taxon>Stentor</taxon>
    </lineage>
</organism>
<dbReference type="EMBL" id="MPUH01000345">
    <property type="protein sequence ID" value="OMJ82309.1"/>
    <property type="molecule type" value="Genomic_DNA"/>
</dbReference>
<protein>
    <submittedName>
        <fullName evidence="2">Uncharacterized protein</fullName>
    </submittedName>
</protein>
<evidence type="ECO:0000313" key="2">
    <source>
        <dbReference type="EMBL" id="OMJ82309.1"/>
    </source>
</evidence>
<keyword evidence="1" id="KW-1133">Transmembrane helix</keyword>
<comment type="caution">
    <text evidence="2">The sequence shown here is derived from an EMBL/GenBank/DDBJ whole genome shotgun (WGS) entry which is preliminary data.</text>
</comment>
<keyword evidence="1" id="KW-0472">Membrane</keyword>
<sequence length="153" mass="17133">MDKTPLLSHEGMKQKAVPCMHYLNILGIPFIISLLYALFGVDKNDCEIGNTWLYVELIVQVVITVASISQISKRMISKSNALVKVPLLIVGLFQIIWLILGVVWIFDESLCVQSYNEALVVIAAIAIVTFASILVFLVLYIITVITESRKKKH</sequence>
<proteinExistence type="predicted"/>